<dbReference type="Gene3D" id="3.40.390.10">
    <property type="entry name" value="Collagenase (Catalytic Domain)"/>
    <property type="match status" value="1"/>
</dbReference>
<dbReference type="PANTHER" id="PTHR11733:SF237">
    <property type="entry name" value="NEPRILYSIN-LIKE 4"/>
    <property type="match status" value="1"/>
</dbReference>
<protein>
    <recommendedName>
        <fullName evidence="1">Peptidase M13 C-terminal domain-containing protein</fullName>
    </recommendedName>
</protein>
<dbReference type="Proteomes" id="UP000728032">
    <property type="component" value="Unassembled WGS sequence"/>
</dbReference>
<dbReference type="GO" id="GO:0005886">
    <property type="term" value="C:plasma membrane"/>
    <property type="evidence" value="ECO:0007669"/>
    <property type="project" value="TreeGrafter"/>
</dbReference>
<dbReference type="PROSITE" id="PS51885">
    <property type="entry name" value="NEPRILYSIN"/>
    <property type="match status" value="1"/>
</dbReference>
<accession>A0A7R9QT39</accession>
<keyword evidence="3" id="KW-1185">Reference proteome</keyword>
<dbReference type="SUPFAM" id="SSF55486">
    <property type="entry name" value="Metalloproteases ('zincins'), catalytic domain"/>
    <property type="match status" value="1"/>
</dbReference>
<dbReference type="InterPro" id="IPR024079">
    <property type="entry name" value="MetalloPept_cat_dom_sf"/>
</dbReference>
<gene>
    <name evidence="2" type="ORF">ONB1V03_LOCUS14130</name>
</gene>
<dbReference type="EMBL" id="OC927948">
    <property type="protein sequence ID" value="CAD7657501.1"/>
    <property type="molecule type" value="Genomic_DNA"/>
</dbReference>
<evidence type="ECO:0000313" key="2">
    <source>
        <dbReference type="EMBL" id="CAD7657501.1"/>
    </source>
</evidence>
<dbReference type="GO" id="GO:0016485">
    <property type="term" value="P:protein processing"/>
    <property type="evidence" value="ECO:0007669"/>
    <property type="project" value="TreeGrafter"/>
</dbReference>
<dbReference type="GO" id="GO:0004222">
    <property type="term" value="F:metalloendopeptidase activity"/>
    <property type="evidence" value="ECO:0007669"/>
    <property type="project" value="InterPro"/>
</dbReference>
<evidence type="ECO:0000313" key="3">
    <source>
        <dbReference type="Proteomes" id="UP000728032"/>
    </source>
</evidence>
<proteinExistence type="predicted"/>
<name>A0A7R9QT39_9ACAR</name>
<feature type="domain" description="Peptidase M13 C-terminal" evidence="1">
    <location>
        <begin position="99"/>
        <end position="204"/>
    </location>
</feature>
<reference evidence="2" key="1">
    <citation type="submission" date="2020-11" db="EMBL/GenBank/DDBJ databases">
        <authorList>
            <person name="Tran Van P."/>
        </authorList>
    </citation>
    <scope>NUCLEOTIDE SEQUENCE</scope>
</reference>
<dbReference type="AlphaFoldDB" id="A0A7R9QT39"/>
<organism evidence="2">
    <name type="scientific">Oppiella nova</name>
    <dbReference type="NCBI Taxonomy" id="334625"/>
    <lineage>
        <taxon>Eukaryota</taxon>
        <taxon>Metazoa</taxon>
        <taxon>Ecdysozoa</taxon>
        <taxon>Arthropoda</taxon>
        <taxon>Chelicerata</taxon>
        <taxon>Arachnida</taxon>
        <taxon>Acari</taxon>
        <taxon>Acariformes</taxon>
        <taxon>Sarcoptiformes</taxon>
        <taxon>Oribatida</taxon>
        <taxon>Brachypylina</taxon>
        <taxon>Oppioidea</taxon>
        <taxon>Oppiidae</taxon>
        <taxon>Oppiella</taxon>
    </lineage>
</organism>
<dbReference type="PANTHER" id="PTHR11733">
    <property type="entry name" value="ZINC METALLOPROTEASE FAMILY M13 NEPRILYSIN-RELATED"/>
    <property type="match status" value="1"/>
</dbReference>
<dbReference type="OrthoDB" id="6514819at2759"/>
<dbReference type="EMBL" id="CAJPVJ010013123">
    <property type="protein sequence ID" value="CAG2174687.1"/>
    <property type="molecule type" value="Genomic_DNA"/>
</dbReference>
<dbReference type="InterPro" id="IPR018497">
    <property type="entry name" value="Peptidase_M13_C"/>
</dbReference>
<sequence length="206" mass="24237">MIDKRYIRDVKKAYYELIEGKGWLDMITRLRALRKLNTMKELVGYPDWVLNNHELDNFYQIKSFEAMVYMQRNSVLRNIRSIGQPVDITREQMARLTHRIFPATILKPPFLYSNSPAAINYGTIGWLDSYVISYLGLKYDSKGNRNVWFTIYSEVTYHEKANCFVQQYSSEYVPEVHMNLNGRNTLGENIADNGGLRESFRAFQTY</sequence>
<dbReference type="Pfam" id="PF01431">
    <property type="entry name" value="Peptidase_M13"/>
    <property type="match status" value="1"/>
</dbReference>
<feature type="non-terminal residue" evidence="2">
    <location>
        <position position="1"/>
    </location>
</feature>
<evidence type="ECO:0000259" key="1">
    <source>
        <dbReference type="Pfam" id="PF01431"/>
    </source>
</evidence>
<dbReference type="PRINTS" id="PR00786">
    <property type="entry name" value="NEPRILYSIN"/>
</dbReference>
<dbReference type="InterPro" id="IPR000718">
    <property type="entry name" value="Peptidase_M13"/>
</dbReference>